<proteinExistence type="inferred from homology"/>
<dbReference type="RefSeq" id="WP_079470221.1">
    <property type="nucleotide sequence ID" value="NZ_FUZZ01000002.1"/>
</dbReference>
<dbReference type="InterPro" id="IPR012944">
    <property type="entry name" value="SusD_RagB_dom"/>
</dbReference>
<evidence type="ECO:0000256" key="2">
    <source>
        <dbReference type="ARBA" id="ARBA00006275"/>
    </source>
</evidence>
<dbReference type="AlphaFoldDB" id="A0A1T5NX65"/>
<dbReference type="STRING" id="393003.SAMN05660461_2915"/>
<protein>
    <submittedName>
        <fullName evidence="7">Starch-binding associating with outer membrane</fullName>
    </submittedName>
</protein>
<dbReference type="Pfam" id="PF07980">
    <property type="entry name" value="SusD_RagB"/>
    <property type="match status" value="1"/>
</dbReference>
<keyword evidence="8" id="KW-1185">Reference proteome</keyword>
<evidence type="ECO:0000256" key="5">
    <source>
        <dbReference type="ARBA" id="ARBA00023237"/>
    </source>
</evidence>
<dbReference type="EMBL" id="FUZZ01000002">
    <property type="protein sequence ID" value="SKD04718.1"/>
    <property type="molecule type" value="Genomic_DNA"/>
</dbReference>
<organism evidence="7 8">
    <name type="scientific">Chitinophaga ginsengisegetis</name>
    <dbReference type="NCBI Taxonomy" id="393003"/>
    <lineage>
        <taxon>Bacteria</taxon>
        <taxon>Pseudomonadati</taxon>
        <taxon>Bacteroidota</taxon>
        <taxon>Chitinophagia</taxon>
        <taxon>Chitinophagales</taxon>
        <taxon>Chitinophagaceae</taxon>
        <taxon>Chitinophaga</taxon>
    </lineage>
</organism>
<evidence type="ECO:0000256" key="4">
    <source>
        <dbReference type="ARBA" id="ARBA00023136"/>
    </source>
</evidence>
<dbReference type="SUPFAM" id="SSF48452">
    <property type="entry name" value="TPR-like"/>
    <property type="match status" value="1"/>
</dbReference>
<keyword evidence="4" id="KW-0472">Membrane</keyword>
<dbReference type="Gene3D" id="1.25.40.390">
    <property type="match status" value="1"/>
</dbReference>
<name>A0A1T5NX65_9BACT</name>
<keyword evidence="3" id="KW-0732">Signal</keyword>
<accession>A0A1T5NX65</accession>
<evidence type="ECO:0000313" key="7">
    <source>
        <dbReference type="EMBL" id="SKD04718.1"/>
    </source>
</evidence>
<evidence type="ECO:0000256" key="3">
    <source>
        <dbReference type="ARBA" id="ARBA00022729"/>
    </source>
</evidence>
<comment type="subcellular location">
    <subcellularLocation>
        <location evidence="1">Cell outer membrane</location>
    </subcellularLocation>
</comment>
<gene>
    <name evidence="7" type="ORF">SAMN05660461_2915</name>
</gene>
<reference evidence="8" key="1">
    <citation type="submission" date="2017-02" db="EMBL/GenBank/DDBJ databases">
        <authorList>
            <person name="Varghese N."/>
            <person name="Submissions S."/>
        </authorList>
    </citation>
    <scope>NUCLEOTIDE SEQUENCE [LARGE SCALE GENOMIC DNA]</scope>
    <source>
        <strain evidence="8">DSM 18108</strain>
    </source>
</reference>
<keyword evidence="5" id="KW-0998">Cell outer membrane</keyword>
<dbReference type="InterPro" id="IPR011990">
    <property type="entry name" value="TPR-like_helical_dom_sf"/>
</dbReference>
<comment type="similarity">
    <text evidence="2">Belongs to the SusD family.</text>
</comment>
<evidence type="ECO:0000256" key="1">
    <source>
        <dbReference type="ARBA" id="ARBA00004442"/>
    </source>
</evidence>
<dbReference type="Proteomes" id="UP000190166">
    <property type="component" value="Unassembled WGS sequence"/>
</dbReference>
<dbReference type="PROSITE" id="PS51257">
    <property type="entry name" value="PROKAR_LIPOPROTEIN"/>
    <property type="match status" value="1"/>
</dbReference>
<evidence type="ECO:0000313" key="8">
    <source>
        <dbReference type="Proteomes" id="UP000190166"/>
    </source>
</evidence>
<dbReference type="GO" id="GO:0009279">
    <property type="term" value="C:cell outer membrane"/>
    <property type="evidence" value="ECO:0007669"/>
    <property type="project" value="UniProtKB-SubCell"/>
</dbReference>
<feature type="domain" description="RagB/SusD" evidence="6">
    <location>
        <begin position="315"/>
        <end position="648"/>
    </location>
</feature>
<evidence type="ECO:0000259" key="6">
    <source>
        <dbReference type="Pfam" id="PF07980"/>
    </source>
</evidence>
<sequence>MKKSLLYIGLCALALSTACNRDKDFLDVSPSNILQNDQLWNDEGLILSVLADLYDRYPDRQTDVNNSTIPSMVVQTIDNWGEFARFDEAFASENGQYWRHSAGDYPYVFPGMIVRGGAEVTYWDYAYIRELNIFIEKCGTSTKLKQEVKDRFIAEARYLRAVVYFEEVKRVGGVPLILQAMEYDYKNDPAYLQHPRAKESEIYDFVISEMDSVKKYVPASPVSKTRVTVGLALATKTRAALYAGSIAKHGAETPQVSLPGGEVGIPVSKANAYYTTALQAAQELIATGSYSLYKKNSDNVTQNFVSLFIDKGSNPEVIFAKDYKLQSGRVQPWTLWSQPRSNAEEQQGGRLNPSLNLVQSFELLDNTFAPLPINASGGDYIYYNDPMDLFANRDPRLAATVMLPGSEFKDKKVDIWAGYIKKDGSIVTGDNFGAKAKLEPNGPDVQVVGFDGPVNNLEFSAQSGFIIRKYMDPTVGSGRIGTQSEVWWIRYRYAEVLLNAAEAAFELGQAGVAAGYINEVRERAGFKIPLTAAQITFDRIVHERKVELAFEGHEFWDMKRWRLAHKVWNGAKTPLTTMPGSATAVSTRVFALWPYKVYDPGSANNGKYVFKQVLPGAVTSAHLFRLGNYYGFIGDDIRNNNPKIVKNPNQ</sequence>